<keyword evidence="2" id="KW-1185">Reference proteome</keyword>
<proteinExistence type="predicted"/>
<sequence length="176" mass="19725">MELVQEIATIDNALRMAYVDQKPTSEHQGVMVPSQAQQFPDLSEALVVGREEVYLGHFLDKTYNASAISQKDLDYYTESYARPEAMRCSFDVYRAFPTDATENAEWIAKHGKCKVRALGLNGEKSRRGAQVIRTMEQAHQEGTFQVAEVSESGHYLAEENPEGFAAAVLDFIKAEQ</sequence>
<evidence type="ECO:0000313" key="1">
    <source>
        <dbReference type="EMBL" id="KAJ3542287.1"/>
    </source>
</evidence>
<comment type="caution">
    <text evidence="1">The sequence shown here is derived from an EMBL/GenBank/DDBJ whole genome shotgun (WGS) entry which is preliminary data.</text>
</comment>
<accession>A0ACC1SLY2</accession>
<gene>
    <name evidence="1" type="ORF">NM208_g4178</name>
</gene>
<evidence type="ECO:0000313" key="2">
    <source>
        <dbReference type="Proteomes" id="UP001148629"/>
    </source>
</evidence>
<dbReference type="Proteomes" id="UP001148629">
    <property type="component" value="Unassembled WGS sequence"/>
</dbReference>
<name>A0ACC1SLY2_9HYPO</name>
<organism evidence="1 2">
    <name type="scientific">Fusarium decemcellulare</name>
    <dbReference type="NCBI Taxonomy" id="57161"/>
    <lineage>
        <taxon>Eukaryota</taxon>
        <taxon>Fungi</taxon>
        <taxon>Dikarya</taxon>
        <taxon>Ascomycota</taxon>
        <taxon>Pezizomycotina</taxon>
        <taxon>Sordariomycetes</taxon>
        <taxon>Hypocreomycetidae</taxon>
        <taxon>Hypocreales</taxon>
        <taxon>Nectriaceae</taxon>
        <taxon>Fusarium</taxon>
        <taxon>Fusarium decemcellulare species complex</taxon>
    </lineage>
</organism>
<dbReference type="EMBL" id="JANRMS010000303">
    <property type="protein sequence ID" value="KAJ3542287.1"/>
    <property type="molecule type" value="Genomic_DNA"/>
</dbReference>
<protein>
    <submittedName>
        <fullName evidence="1">Uncharacterized protein</fullName>
    </submittedName>
</protein>
<reference evidence="1" key="1">
    <citation type="submission" date="2022-08" db="EMBL/GenBank/DDBJ databases">
        <title>Genome Sequence of Fusarium decemcellulare.</title>
        <authorList>
            <person name="Buettner E."/>
        </authorList>
    </citation>
    <scope>NUCLEOTIDE SEQUENCE</scope>
    <source>
        <strain evidence="1">Babe19</strain>
    </source>
</reference>